<keyword evidence="1" id="KW-0812">Transmembrane</keyword>
<dbReference type="EnsemblPlants" id="Zm00001eb307780_T001">
    <property type="protein sequence ID" value="Zm00001eb307780_P001"/>
    <property type="gene ID" value="Zm00001eb307780"/>
</dbReference>
<dbReference type="Proteomes" id="UP000007305">
    <property type="component" value="Chromosome 7"/>
</dbReference>
<proteinExistence type="predicted"/>
<dbReference type="InParanoid" id="A0A804Q853"/>
<name>A0A804Q853_MAIZE</name>
<reference evidence="2" key="2">
    <citation type="submission" date="2019-07" db="EMBL/GenBank/DDBJ databases">
        <authorList>
            <person name="Seetharam A."/>
            <person name="Woodhouse M."/>
            <person name="Cannon E."/>
        </authorList>
    </citation>
    <scope>NUCLEOTIDE SEQUENCE [LARGE SCALE GENOMIC DNA]</scope>
    <source>
        <strain evidence="2">cv. B73</strain>
    </source>
</reference>
<keyword evidence="1" id="KW-1133">Transmembrane helix</keyword>
<keyword evidence="1" id="KW-0472">Membrane</keyword>
<evidence type="ECO:0000313" key="2">
    <source>
        <dbReference type="EnsemblPlants" id="Zm00001eb307780_P001"/>
    </source>
</evidence>
<dbReference type="Gramene" id="Zm00001eb307780_T001">
    <property type="protein sequence ID" value="Zm00001eb307780_P001"/>
    <property type="gene ID" value="Zm00001eb307780"/>
</dbReference>
<dbReference type="AlphaFoldDB" id="A0A804Q853"/>
<reference evidence="2" key="3">
    <citation type="submission" date="2021-05" db="UniProtKB">
        <authorList>
            <consortium name="EnsemblPlants"/>
        </authorList>
    </citation>
    <scope>IDENTIFICATION</scope>
    <source>
        <strain evidence="2">cv. B73</strain>
    </source>
</reference>
<evidence type="ECO:0000313" key="3">
    <source>
        <dbReference type="Proteomes" id="UP000007305"/>
    </source>
</evidence>
<reference evidence="3" key="1">
    <citation type="submission" date="2015-12" db="EMBL/GenBank/DDBJ databases">
        <title>Update maize B73 reference genome by single molecule sequencing technologies.</title>
        <authorList>
            <consortium name="Maize Genome Sequencing Project"/>
            <person name="Ware D."/>
        </authorList>
    </citation>
    <scope>NUCLEOTIDE SEQUENCE [LARGE SCALE GENOMIC DNA]</scope>
    <source>
        <strain evidence="3">cv. B73</strain>
    </source>
</reference>
<evidence type="ECO:0000256" key="1">
    <source>
        <dbReference type="SAM" id="Phobius"/>
    </source>
</evidence>
<organism evidence="2 3">
    <name type="scientific">Zea mays</name>
    <name type="common">Maize</name>
    <dbReference type="NCBI Taxonomy" id="4577"/>
    <lineage>
        <taxon>Eukaryota</taxon>
        <taxon>Viridiplantae</taxon>
        <taxon>Streptophyta</taxon>
        <taxon>Embryophyta</taxon>
        <taxon>Tracheophyta</taxon>
        <taxon>Spermatophyta</taxon>
        <taxon>Magnoliopsida</taxon>
        <taxon>Liliopsida</taxon>
        <taxon>Poales</taxon>
        <taxon>Poaceae</taxon>
        <taxon>PACMAD clade</taxon>
        <taxon>Panicoideae</taxon>
        <taxon>Andropogonodae</taxon>
        <taxon>Andropogoneae</taxon>
        <taxon>Tripsacinae</taxon>
        <taxon>Zea</taxon>
    </lineage>
</organism>
<feature type="transmembrane region" description="Helical" evidence="1">
    <location>
        <begin position="58"/>
        <end position="77"/>
    </location>
</feature>
<keyword evidence="3" id="KW-1185">Reference proteome</keyword>
<sequence>MGLRKRNTMVGEAAIHEEAWVAAAVPPSPGGCDSRVLGTGVHLLVFFVPFVGTKPFQIVAMAIYTPLITCVVVLYIWCAETNPGDPGIFDSTKNLKGVTAVEPKLRCLLKADMAAVFCELVAQGEALQDNGGFLTTGFDGVANGAAQRNTFHGHFVEHPRHVDVVGLRGRLGCEVLRCRERESSRGVTPWEREVLEGSAIEVCWSAMGTELWP</sequence>
<protein>
    <submittedName>
        <fullName evidence="2">Uncharacterized protein</fullName>
    </submittedName>
</protein>
<accession>A0A804Q853</accession>